<dbReference type="Proteomes" id="UP001652394">
    <property type="component" value="Unassembled WGS sequence"/>
</dbReference>
<dbReference type="EMBL" id="JAOQJX010000011">
    <property type="protein sequence ID" value="MCU6747685.1"/>
    <property type="molecule type" value="Genomic_DNA"/>
</dbReference>
<keyword evidence="2" id="KW-1185">Reference proteome</keyword>
<gene>
    <name evidence="1" type="ORF">OCV51_08485</name>
</gene>
<accession>A0ABT2TBN6</accession>
<evidence type="ECO:0000313" key="2">
    <source>
        <dbReference type="Proteomes" id="UP001652394"/>
    </source>
</evidence>
<dbReference type="RefSeq" id="WP_267304075.1">
    <property type="nucleotide sequence ID" value="NZ_JAOQJX010000011.1"/>
</dbReference>
<sequence length="129" mass="15269">MAFREEFEQSISQGMKLTKRMFLNILACDISTSGYADRVLDKLEAVGGTKAKEYYKRVKDEWQREHDAQMKSAAHWYKGQCENEWENTKRKAVRESRKEQEVEQLKADLQRKSDRELLILLQRLRQNGA</sequence>
<proteinExistence type="predicted"/>
<evidence type="ECO:0000313" key="1">
    <source>
        <dbReference type="EMBL" id="MCU6747685.1"/>
    </source>
</evidence>
<name>A0ABT2TBN6_9FIRM</name>
<comment type="caution">
    <text evidence="1">The sequence shown here is derived from an EMBL/GenBank/DDBJ whole genome shotgun (WGS) entry which is preliminary data.</text>
</comment>
<protein>
    <submittedName>
        <fullName evidence="1">Uncharacterized protein</fullName>
    </submittedName>
</protein>
<reference evidence="1 2" key="1">
    <citation type="journal article" date="2021" name="ISME Commun">
        <title>Automated analysis of genomic sequences facilitates high-throughput and comprehensive description of bacteria.</title>
        <authorList>
            <person name="Hitch T.C.A."/>
        </authorList>
    </citation>
    <scope>NUCLEOTIDE SEQUENCE [LARGE SCALE GENOMIC DNA]</scope>
    <source>
        <strain evidence="1 2">H2_18</strain>
    </source>
</reference>
<organism evidence="1 2">
    <name type="scientific">Faecalicatena acetigenes</name>
    <dbReference type="NCBI Taxonomy" id="2981790"/>
    <lineage>
        <taxon>Bacteria</taxon>
        <taxon>Bacillati</taxon>
        <taxon>Bacillota</taxon>
        <taxon>Clostridia</taxon>
        <taxon>Lachnospirales</taxon>
        <taxon>Lachnospiraceae</taxon>
        <taxon>Faecalicatena</taxon>
    </lineage>
</organism>